<reference evidence="3" key="1">
    <citation type="submission" date="2013-01" db="EMBL/GenBank/DDBJ databases">
        <title>Draft Genome Sequence of a Mulberry Tree, Morus notabilis C.K. Schneid.</title>
        <authorList>
            <person name="He N."/>
            <person name="Zhao S."/>
        </authorList>
    </citation>
    <scope>NUCLEOTIDE SEQUENCE</scope>
</reference>
<organism evidence="2 3">
    <name type="scientific">Morus notabilis</name>
    <dbReference type="NCBI Taxonomy" id="981085"/>
    <lineage>
        <taxon>Eukaryota</taxon>
        <taxon>Viridiplantae</taxon>
        <taxon>Streptophyta</taxon>
        <taxon>Embryophyta</taxon>
        <taxon>Tracheophyta</taxon>
        <taxon>Spermatophyta</taxon>
        <taxon>Magnoliopsida</taxon>
        <taxon>eudicotyledons</taxon>
        <taxon>Gunneridae</taxon>
        <taxon>Pentapetalae</taxon>
        <taxon>rosids</taxon>
        <taxon>fabids</taxon>
        <taxon>Rosales</taxon>
        <taxon>Moraceae</taxon>
        <taxon>Moreae</taxon>
        <taxon>Morus</taxon>
    </lineage>
</organism>
<dbReference type="EMBL" id="KE345870">
    <property type="protein sequence ID" value="EXC19486.1"/>
    <property type="molecule type" value="Genomic_DNA"/>
</dbReference>
<name>W9SNW9_9ROSA</name>
<dbReference type="Proteomes" id="UP000030645">
    <property type="component" value="Unassembled WGS sequence"/>
</dbReference>
<evidence type="ECO:0000256" key="1">
    <source>
        <dbReference type="SAM" id="MobiDB-lite"/>
    </source>
</evidence>
<feature type="region of interest" description="Disordered" evidence="1">
    <location>
        <begin position="226"/>
        <end position="294"/>
    </location>
</feature>
<dbReference type="AlphaFoldDB" id="W9SNW9"/>
<protein>
    <submittedName>
        <fullName evidence="2">Uncharacterized protein</fullName>
    </submittedName>
</protein>
<feature type="region of interest" description="Disordered" evidence="1">
    <location>
        <begin position="492"/>
        <end position="516"/>
    </location>
</feature>
<evidence type="ECO:0000313" key="3">
    <source>
        <dbReference type="Proteomes" id="UP000030645"/>
    </source>
</evidence>
<sequence>MSSENELRQLRFSDDREKLDGFRLFDTENPQDVKNAANLHSESDQKRLQHEPKYNVRKSLAWDSAFFTSPGVLEPEELFGTVNSQFVDNLVDIFGHEEEILFPSRSLEPKITSSVDKCDLRKSLAWDSAFFTNAGVLDPEELSIVNRGFKNSGTYLPGILEDVLRSNESNYSVDSGSSSLTSLEIDLFEDMRESSFTSTNKLSVSAPSLKFRSIKVRLSTLKFQVKDMPTSRRQNSNPHGAERCKKKASLSAPSLKQLPAGSGELNLPSFLRPPKSSDQIKNTPKGLPKRAPLGASLVKARITKSASGQCLNIPKKPSTDNLNSVSCCSTPSPKSSSLCFLTATHESVSCSLSNSGSTFKTPLKKAELGSSCHSSYVFSCPSPDSSFEGWSSESSSTSAIEKSNNPQPKENGNQGKRLLKHHIKKAPLGTGALPFTELKNTKPSGLRMPSPKIGYFDEENSSIATTVESAQFNPGTQSAMSKVGSGISVLNRPANRAKNGKPKISGTISGTPKQIGPESALQITSKNPTKDAKVQNTSGNEHVTRATIEICFPMALRVKKDLPLERTSKDCLETKKVDSKGQDAAIEGIRSSSKAESECDEGSMKNKFGRKHKNLNEYEEHMNCPGKNLRIHNDSDKENVYSFKEQVDGLSKYVGTIDLGGDMVIELKVNKTSSHSQSAVLTLKI</sequence>
<dbReference type="PANTHER" id="PTHR33737:SF23">
    <property type="entry name" value="DUF3741 DOMAIN-CONTAINING PROTEIN"/>
    <property type="match status" value="1"/>
</dbReference>
<evidence type="ECO:0000313" key="2">
    <source>
        <dbReference type="EMBL" id="EXC19486.1"/>
    </source>
</evidence>
<gene>
    <name evidence="2" type="ORF">L484_014116</name>
</gene>
<keyword evidence="3" id="KW-1185">Reference proteome</keyword>
<dbReference type="eggNOG" id="ENOG502QWJZ">
    <property type="taxonomic scope" value="Eukaryota"/>
</dbReference>
<feature type="compositionally biased region" description="Polar residues" evidence="1">
    <location>
        <begin position="404"/>
        <end position="414"/>
    </location>
</feature>
<proteinExistence type="predicted"/>
<feature type="region of interest" description="Disordered" evidence="1">
    <location>
        <begin position="389"/>
        <end position="414"/>
    </location>
</feature>
<accession>W9SNW9</accession>
<feature type="region of interest" description="Disordered" evidence="1">
    <location>
        <begin position="583"/>
        <end position="608"/>
    </location>
</feature>
<feature type="region of interest" description="Disordered" evidence="1">
    <location>
        <begin position="27"/>
        <end position="48"/>
    </location>
</feature>
<feature type="compositionally biased region" description="Low complexity" evidence="1">
    <location>
        <begin position="389"/>
        <end position="403"/>
    </location>
</feature>
<dbReference type="GO" id="GO:0008017">
    <property type="term" value="F:microtubule binding"/>
    <property type="evidence" value="ECO:0007669"/>
    <property type="project" value="InterPro"/>
</dbReference>
<dbReference type="InterPro" id="IPR045882">
    <property type="entry name" value="GPT1/2"/>
</dbReference>
<dbReference type="PANTHER" id="PTHR33737">
    <property type="entry name" value="OS05G0121800 PROTEIN"/>
    <property type="match status" value="1"/>
</dbReference>
<feature type="compositionally biased region" description="Low complexity" evidence="1">
    <location>
        <begin position="249"/>
        <end position="260"/>
    </location>
</feature>